<evidence type="ECO:0000256" key="2">
    <source>
        <dbReference type="ARBA" id="ARBA00022737"/>
    </source>
</evidence>
<dbReference type="Pfam" id="PF13041">
    <property type="entry name" value="PPR_2"/>
    <property type="match status" value="1"/>
</dbReference>
<feature type="repeat" description="PPR" evidence="3">
    <location>
        <begin position="166"/>
        <end position="200"/>
    </location>
</feature>
<feature type="non-terminal residue" evidence="5">
    <location>
        <position position="209"/>
    </location>
</feature>
<keyword evidence="2" id="KW-0677">Repeat</keyword>
<proteinExistence type="inferred from homology"/>
<evidence type="ECO:0000256" key="4">
    <source>
        <dbReference type="SAM" id="MobiDB-lite"/>
    </source>
</evidence>
<gene>
    <name evidence="5" type="ORF">CYMTET_33422</name>
</gene>
<dbReference type="AlphaFoldDB" id="A0AAE0KQW9"/>
<organism evidence="5 6">
    <name type="scientific">Cymbomonas tetramitiformis</name>
    <dbReference type="NCBI Taxonomy" id="36881"/>
    <lineage>
        <taxon>Eukaryota</taxon>
        <taxon>Viridiplantae</taxon>
        <taxon>Chlorophyta</taxon>
        <taxon>Pyramimonadophyceae</taxon>
        <taxon>Pyramimonadales</taxon>
        <taxon>Pyramimonadaceae</taxon>
        <taxon>Cymbomonas</taxon>
    </lineage>
</organism>
<comment type="similarity">
    <text evidence="1">Belongs to the PPR family. P subfamily.</text>
</comment>
<evidence type="ECO:0000256" key="1">
    <source>
        <dbReference type="ARBA" id="ARBA00007626"/>
    </source>
</evidence>
<keyword evidence="6" id="KW-1185">Reference proteome</keyword>
<dbReference type="PANTHER" id="PTHR47447:SF17">
    <property type="entry name" value="OS12G0638900 PROTEIN"/>
    <property type="match status" value="1"/>
</dbReference>
<evidence type="ECO:0008006" key="7">
    <source>
        <dbReference type="Google" id="ProtNLM"/>
    </source>
</evidence>
<comment type="caution">
    <text evidence="5">The sequence shown here is derived from an EMBL/GenBank/DDBJ whole genome shotgun (WGS) entry which is preliminary data.</text>
</comment>
<accession>A0AAE0KQW9</accession>
<evidence type="ECO:0000313" key="5">
    <source>
        <dbReference type="EMBL" id="KAK3257491.1"/>
    </source>
</evidence>
<dbReference type="PANTHER" id="PTHR47447">
    <property type="entry name" value="OS03G0856100 PROTEIN"/>
    <property type="match status" value="1"/>
</dbReference>
<dbReference type="NCBIfam" id="TIGR00756">
    <property type="entry name" value="PPR"/>
    <property type="match status" value="1"/>
</dbReference>
<dbReference type="Gene3D" id="1.25.40.10">
    <property type="entry name" value="Tetratricopeptide repeat domain"/>
    <property type="match status" value="1"/>
</dbReference>
<name>A0AAE0KQW9_9CHLO</name>
<reference evidence="5 6" key="1">
    <citation type="journal article" date="2015" name="Genome Biol. Evol.">
        <title>Comparative Genomics of a Bacterivorous Green Alga Reveals Evolutionary Causalities and Consequences of Phago-Mixotrophic Mode of Nutrition.</title>
        <authorList>
            <person name="Burns J.A."/>
            <person name="Paasch A."/>
            <person name="Narechania A."/>
            <person name="Kim E."/>
        </authorList>
    </citation>
    <scope>NUCLEOTIDE SEQUENCE [LARGE SCALE GENOMIC DNA]</scope>
    <source>
        <strain evidence="5 6">PLY_AMNH</strain>
    </source>
</reference>
<dbReference type="PROSITE" id="PS51375">
    <property type="entry name" value="PPR"/>
    <property type="match status" value="1"/>
</dbReference>
<sequence length="209" mass="22621">MGAAGSSCGGAPRKPVILSAVILAQQVGVCRLRLGQQNTSAPSLARGCREARLWCSAQEAPRGSAGELRPAAGRRFVIHRRQEGIPGATQPAEKARRPVEARENWHSSPEKLAQRIAKGEAPSAVLSEEHLDARGLTTLLGRLRKMRRFHDCENVFNWAATKVSLNTGHYNTVISAMGDCRQSRKALEVFAGMKKAGVEPDVISYSSLI</sequence>
<feature type="compositionally biased region" description="Basic and acidic residues" evidence="4">
    <location>
        <begin position="93"/>
        <end position="108"/>
    </location>
</feature>
<dbReference type="Proteomes" id="UP001190700">
    <property type="component" value="Unassembled WGS sequence"/>
</dbReference>
<dbReference type="InterPro" id="IPR011990">
    <property type="entry name" value="TPR-like_helical_dom_sf"/>
</dbReference>
<evidence type="ECO:0000256" key="3">
    <source>
        <dbReference type="PROSITE-ProRule" id="PRU00708"/>
    </source>
</evidence>
<dbReference type="EMBL" id="LGRX02020441">
    <property type="protein sequence ID" value="KAK3257491.1"/>
    <property type="molecule type" value="Genomic_DNA"/>
</dbReference>
<evidence type="ECO:0000313" key="6">
    <source>
        <dbReference type="Proteomes" id="UP001190700"/>
    </source>
</evidence>
<dbReference type="InterPro" id="IPR002885">
    <property type="entry name" value="PPR_rpt"/>
</dbReference>
<protein>
    <recommendedName>
        <fullName evidence="7">Pentatricopeptide repeat-containing protein</fullName>
    </recommendedName>
</protein>
<feature type="region of interest" description="Disordered" evidence="4">
    <location>
        <begin position="88"/>
        <end position="108"/>
    </location>
</feature>